<proteinExistence type="predicted"/>
<dbReference type="EMBL" id="CP022743">
    <property type="protein sequence ID" value="ASU35659.1"/>
    <property type="molecule type" value="Genomic_DNA"/>
</dbReference>
<gene>
    <name evidence="1" type="ORF">MuYL_3774</name>
</gene>
<dbReference type="KEGG" id="muc:MuYL_3774"/>
<name>A0A223P0I0_9SPHI</name>
<dbReference type="AlphaFoldDB" id="A0A223P0I0"/>
<organism evidence="1 2">
    <name type="scientific">Mucilaginibacter xinganensis</name>
    <dbReference type="NCBI Taxonomy" id="1234841"/>
    <lineage>
        <taxon>Bacteria</taxon>
        <taxon>Pseudomonadati</taxon>
        <taxon>Bacteroidota</taxon>
        <taxon>Sphingobacteriia</taxon>
        <taxon>Sphingobacteriales</taxon>
        <taxon>Sphingobacteriaceae</taxon>
        <taxon>Mucilaginibacter</taxon>
    </lineage>
</organism>
<evidence type="ECO:0000313" key="2">
    <source>
        <dbReference type="Proteomes" id="UP000215002"/>
    </source>
</evidence>
<protein>
    <submittedName>
        <fullName evidence="1">Uncharacterized protein</fullName>
    </submittedName>
</protein>
<accession>A0A223P0I0</accession>
<reference evidence="1 2" key="1">
    <citation type="submission" date="2017-08" db="EMBL/GenBank/DDBJ databases">
        <title>Complete genome sequence of Mucilaginibacter sp. strain BJC16-A31.</title>
        <authorList>
            <consortium name="Henan University of Science and Technology"/>
            <person name="You X."/>
        </authorList>
    </citation>
    <scope>NUCLEOTIDE SEQUENCE [LARGE SCALE GENOMIC DNA]</scope>
    <source>
        <strain evidence="1 2">BJC16-A31</strain>
    </source>
</reference>
<sequence length="103" mass="11785">MNLINYNNILYIGDEAQACIRIIEAFNNKLADIERAYAAWFTNRSADGLLTRHDKLQHHIHYHFEGGIAAFKFKNEDTLPAIIRNECFVACKSLAAEQLFVLS</sequence>
<evidence type="ECO:0000313" key="1">
    <source>
        <dbReference type="EMBL" id="ASU35659.1"/>
    </source>
</evidence>
<keyword evidence="2" id="KW-1185">Reference proteome</keyword>
<dbReference type="Proteomes" id="UP000215002">
    <property type="component" value="Chromosome"/>
</dbReference>